<dbReference type="AlphaFoldDB" id="A0A4Y7T2A3"/>
<dbReference type="InterPro" id="IPR032675">
    <property type="entry name" value="LRR_dom_sf"/>
</dbReference>
<protein>
    <recommendedName>
        <fullName evidence="3">F-box domain-containing protein</fullName>
    </recommendedName>
</protein>
<keyword evidence="2" id="KW-1185">Reference proteome</keyword>
<reference evidence="1 2" key="1">
    <citation type="journal article" date="2019" name="Nat. Ecol. Evol.">
        <title>Megaphylogeny resolves global patterns of mushroom evolution.</title>
        <authorList>
            <person name="Varga T."/>
            <person name="Krizsan K."/>
            <person name="Foldi C."/>
            <person name="Dima B."/>
            <person name="Sanchez-Garcia M."/>
            <person name="Sanchez-Ramirez S."/>
            <person name="Szollosi G.J."/>
            <person name="Szarkandi J.G."/>
            <person name="Papp V."/>
            <person name="Albert L."/>
            <person name="Andreopoulos W."/>
            <person name="Angelini C."/>
            <person name="Antonin V."/>
            <person name="Barry K.W."/>
            <person name="Bougher N.L."/>
            <person name="Buchanan P."/>
            <person name="Buyck B."/>
            <person name="Bense V."/>
            <person name="Catcheside P."/>
            <person name="Chovatia M."/>
            <person name="Cooper J."/>
            <person name="Damon W."/>
            <person name="Desjardin D."/>
            <person name="Finy P."/>
            <person name="Geml J."/>
            <person name="Haridas S."/>
            <person name="Hughes K."/>
            <person name="Justo A."/>
            <person name="Karasinski D."/>
            <person name="Kautmanova I."/>
            <person name="Kiss B."/>
            <person name="Kocsube S."/>
            <person name="Kotiranta H."/>
            <person name="LaButti K.M."/>
            <person name="Lechner B.E."/>
            <person name="Liimatainen K."/>
            <person name="Lipzen A."/>
            <person name="Lukacs Z."/>
            <person name="Mihaltcheva S."/>
            <person name="Morgado L.N."/>
            <person name="Niskanen T."/>
            <person name="Noordeloos M.E."/>
            <person name="Ohm R.A."/>
            <person name="Ortiz-Santana B."/>
            <person name="Ovrebo C."/>
            <person name="Racz N."/>
            <person name="Riley R."/>
            <person name="Savchenko A."/>
            <person name="Shiryaev A."/>
            <person name="Soop K."/>
            <person name="Spirin V."/>
            <person name="Szebenyi C."/>
            <person name="Tomsovsky M."/>
            <person name="Tulloss R.E."/>
            <person name="Uehling J."/>
            <person name="Grigoriev I.V."/>
            <person name="Vagvolgyi C."/>
            <person name="Papp T."/>
            <person name="Martin F.M."/>
            <person name="Miettinen O."/>
            <person name="Hibbett D.S."/>
            <person name="Nagy L.G."/>
        </authorList>
    </citation>
    <scope>NUCLEOTIDE SEQUENCE [LARGE SCALE GENOMIC DNA]</scope>
    <source>
        <strain evidence="1 2">FP101781</strain>
    </source>
</reference>
<dbReference type="SUPFAM" id="SSF52047">
    <property type="entry name" value="RNI-like"/>
    <property type="match status" value="1"/>
</dbReference>
<comment type="caution">
    <text evidence="1">The sequence shown here is derived from an EMBL/GenBank/DDBJ whole genome shotgun (WGS) entry which is preliminary data.</text>
</comment>
<name>A0A4Y7T2A3_COPMI</name>
<evidence type="ECO:0008006" key="3">
    <source>
        <dbReference type="Google" id="ProtNLM"/>
    </source>
</evidence>
<dbReference type="Proteomes" id="UP000298030">
    <property type="component" value="Unassembled WGS sequence"/>
</dbReference>
<dbReference type="OrthoDB" id="2856519at2759"/>
<evidence type="ECO:0000313" key="2">
    <source>
        <dbReference type="Proteomes" id="UP000298030"/>
    </source>
</evidence>
<dbReference type="Gene3D" id="3.80.10.10">
    <property type="entry name" value="Ribonuclease Inhibitor"/>
    <property type="match status" value="1"/>
</dbReference>
<dbReference type="EMBL" id="QPFP01000035">
    <property type="protein sequence ID" value="TEB28078.1"/>
    <property type="molecule type" value="Genomic_DNA"/>
</dbReference>
<gene>
    <name evidence="1" type="ORF">FA13DRAFT_1735971</name>
</gene>
<sequence length="743" mass="85771">MLQLFRRKGRVAEQPLDALINSNKPPTEDQRRKLDSAIRTLKFEYQRVCGKPYIATDPIPQPGQRYHEDIQRHQRALLPIRRFHAELLQAIFTYAVLSTEPKTSQTSMVGVIRLVSQIWDDTAINCPFLWCNLPLMDLTIIPASKNEGSISKVSDWALRNHLDRSGSMPISFTFHFWPGDEIRNKSEEQRMREDEAKKWVGILAQESHRWDEVEFNVTGSVAKPLWDRLRVSGRVPLLSKFVYQRKGFDGRDRKTNRALEHLDLSAAPRLRHIVYDSLGLNQAAQNLSIDGAKTHLLLPWVQLETFECATQKDTMYPKLLEQGENLQVLKYTSNRSDTLPTEPVFLDHLTKLSLCFGEELRGECLAEHLKYFTLPSLKELEIYWGNRFDHVDIYGSISSLIQRSNCTLERLATEHKNLGYDYEGQIERFQEVLYRCPYLTHLDIAYLDAAKLDLLIPHQNQARKPPLPNLRVLTLRSHRAQGSMDPIPLLRVVFGRTDLSRKPQNSHLEDVYVKHDDRDLWRNVVLEAGEHDSARSLQTPFDPEFYSTALSWKMELLSTPPDSDTNVARRDRSLALGEMRSFNLEGRDTRVLVWLGIPALLYSLSGREKPGLLRKRNLVKDECRELAEDILNRWKPILLSDFRASSHRYCFSDKTTSRLRFIDESTHSSEEVPITFDPQKTAVLPVDSRLDGFDIANEEGDWRRILGRGDIDAWAAAPKGPTWLPDRDWELQSSALSFSTMMF</sequence>
<accession>A0A4Y7T2A3</accession>
<proteinExistence type="predicted"/>
<organism evidence="1 2">
    <name type="scientific">Coprinellus micaceus</name>
    <name type="common">Glistening ink-cap mushroom</name>
    <name type="synonym">Coprinus micaceus</name>
    <dbReference type="NCBI Taxonomy" id="71717"/>
    <lineage>
        <taxon>Eukaryota</taxon>
        <taxon>Fungi</taxon>
        <taxon>Dikarya</taxon>
        <taxon>Basidiomycota</taxon>
        <taxon>Agaricomycotina</taxon>
        <taxon>Agaricomycetes</taxon>
        <taxon>Agaricomycetidae</taxon>
        <taxon>Agaricales</taxon>
        <taxon>Agaricineae</taxon>
        <taxon>Psathyrellaceae</taxon>
        <taxon>Coprinellus</taxon>
    </lineage>
</organism>
<evidence type="ECO:0000313" key="1">
    <source>
        <dbReference type="EMBL" id="TEB28078.1"/>
    </source>
</evidence>